<keyword evidence="6" id="KW-0498">Mitosis</keyword>
<dbReference type="Pfam" id="PF10444">
    <property type="entry name" value="Nbl1_Borealin_N"/>
    <property type="match status" value="1"/>
</dbReference>
<gene>
    <name evidence="12" type="ORF">V5O48_001898</name>
</gene>
<proteinExistence type="inferred from homology"/>
<dbReference type="PANTHER" id="PTHR16040:SF7">
    <property type="entry name" value="AUSTRALIN, ISOFORM A-RELATED"/>
    <property type="match status" value="1"/>
</dbReference>
<evidence type="ECO:0000256" key="10">
    <source>
        <dbReference type="SAM" id="MobiDB-lite"/>
    </source>
</evidence>
<evidence type="ECO:0000256" key="8">
    <source>
        <dbReference type="ARBA" id="ARBA00023306"/>
    </source>
</evidence>
<evidence type="ECO:0000256" key="9">
    <source>
        <dbReference type="ARBA" id="ARBA00023328"/>
    </source>
</evidence>
<evidence type="ECO:0000256" key="3">
    <source>
        <dbReference type="ARBA" id="ARBA00009914"/>
    </source>
</evidence>
<dbReference type="EMBL" id="JBAHYK010000039">
    <property type="protein sequence ID" value="KAL0580122.1"/>
    <property type="molecule type" value="Genomic_DNA"/>
</dbReference>
<sequence length="427" mass="46619">MNSRPRYSDEEKKHLLANLEIEGTYFAIAHRTRQFQSWLADRLEQFKLQQEGHVIRLPKQVRGMTMREFGEKYNGNVEAAMKGLQKERLKASNSGEGIGELDKTTRKRKWLAIQGAEEDGATDRDGDVRMSKNARMMQSVSPKKTGSSTGPGTAQQSRLMGTRTPGKSRILSSIPGSPSPQKPPAFKPTYQRSNSTTTLPNNVRTAIPRPLSPSKSSTGLIPNSRPPASYNPGAPRSRVPSSSTFNPSLPPEAPGYPSGPLRLPRMDEKMLSINGSPLANPLLYRTSGTSEDSDSGGSNSGYGGRRLKRTASNISIRPDPLLSQARPNSQTSFSTTHSRNNSETTLFSSSEYEGLPPKTPDVKFSTTTRSYSVTLSTKDGHLIEFDPLQASPGELDALEGITDSAKKQAKEEMGRLVQAAALKWKVG</sequence>
<evidence type="ECO:0000256" key="7">
    <source>
        <dbReference type="ARBA" id="ARBA00023242"/>
    </source>
</evidence>
<evidence type="ECO:0000313" key="13">
    <source>
        <dbReference type="Proteomes" id="UP001465976"/>
    </source>
</evidence>
<protein>
    <recommendedName>
        <fullName evidence="11">Borealin N-terminal domain-containing protein</fullName>
    </recommendedName>
</protein>
<organism evidence="12 13">
    <name type="scientific">Marasmius crinis-equi</name>
    <dbReference type="NCBI Taxonomy" id="585013"/>
    <lineage>
        <taxon>Eukaryota</taxon>
        <taxon>Fungi</taxon>
        <taxon>Dikarya</taxon>
        <taxon>Basidiomycota</taxon>
        <taxon>Agaricomycotina</taxon>
        <taxon>Agaricomycetes</taxon>
        <taxon>Agaricomycetidae</taxon>
        <taxon>Agaricales</taxon>
        <taxon>Marasmiineae</taxon>
        <taxon>Marasmiaceae</taxon>
        <taxon>Marasmius</taxon>
    </lineage>
</organism>
<feature type="region of interest" description="Disordered" evidence="10">
    <location>
        <begin position="282"/>
        <end position="361"/>
    </location>
</feature>
<feature type="compositionally biased region" description="Polar residues" evidence="10">
    <location>
        <begin position="190"/>
        <end position="204"/>
    </location>
</feature>
<comment type="similarity">
    <text evidence="3">Belongs to the borealin family.</text>
</comment>
<evidence type="ECO:0000259" key="11">
    <source>
        <dbReference type="Pfam" id="PF10444"/>
    </source>
</evidence>
<keyword evidence="9" id="KW-0137">Centromere</keyword>
<dbReference type="PANTHER" id="PTHR16040">
    <property type="entry name" value="AUSTRALIN, ISOFORM A-RELATED"/>
    <property type="match status" value="1"/>
</dbReference>
<reference evidence="12 13" key="1">
    <citation type="submission" date="2024-02" db="EMBL/GenBank/DDBJ databases">
        <title>A draft genome for the cacao thread blight pathogen Marasmius crinis-equi.</title>
        <authorList>
            <person name="Cohen S.P."/>
            <person name="Baruah I.K."/>
            <person name="Amoako-Attah I."/>
            <person name="Bukari Y."/>
            <person name="Meinhardt L.W."/>
            <person name="Bailey B.A."/>
        </authorList>
    </citation>
    <scope>NUCLEOTIDE SEQUENCE [LARGE SCALE GENOMIC DNA]</scope>
    <source>
        <strain evidence="12 13">GH-76</strain>
    </source>
</reference>
<evidence type="ECO:0000256" key="5">
    <source>
        <dbReference type="ARBA" id="ARBA00022618"/>
    </source>
</evidence>
<evidence type="ECO:0000313" key="12">
    <source>
        <dbReference type="EMBL" id="KAL0580122.1"/>
    </source>
</evidence>
<keyword evidence="13" id="KW-1185">Reference proteome</keyword>
<keyword evidence="5" id="KW-0132">Cell division</keyword>
<evidence type="ECO:0000256" key="1">
    <source>
        <dbReference type="ARBA" id="ARBA00004123"/>
    </source>
</evidence>
<dbReference type="Proteomes" id="UP001465976">
    <property type="component" value="Unassembled WGS sequence"/>
</dbReference>
<comment type="subcellular location">
    <subcellularLocation>
        <location evidence="2">Chromosome</location>
        <location evidence="2">Centromere</location>
    </subcellularLocation>
    <subcellularLocation>
        <location evidence="1">Nucleus</location>
    </subcellularLocation>
</comment>
<name>A0ABR3FX52_9AGAR</name>
<keyword evidence="7" id="KW-0539">Nucleus</keyword>
<keyword evidence="8" id="KW-0131">Cell cycle</keyword>
<feature type="compositionally biased region" description="Polar residues" evidence="10">
    <location>
        <begin position="136"/>
        <end position="159"/>
    </location>
</feature>
<feature type="region of interest" description="Disordered" evidence="10">
    <location>
        <begin position="135"/>
        <end position="264"/>
    </location>
</feature>
<feature type="compositionally biased region" description="Polar residues" evidence="10">
    <location>
        <begin position="325"/>
        <end position="351"/>
    </location>
</feature>
<evidence type="ECO:0000256" key="2">
    <source>
        <dbReference type="ARBA" id="ARBA00004584"/>
    </source>
</evidence>
<evidence type="ECO:0000256" key="6">
    <source>
        <dbReference type="ARBA" id="ARBA00022776"/>
    </source>
</evidence>
<evidence type="ECO:0000256" key="4">
    <source>
        <dbReference type="ARBA" id="ARBA00022454"/>
    </source>
</evidence>
<feature type="compositionally biased region" description="Pro residues" evidence="10">
    <location>
        <begin position="177"/>
        <end position="186"/>
    </location>
</feature>
<keyword evidence="4" id="KW-0158">Chromosome</keyword>
<accession>A0ABR3FX52</accession>
<dbReference type="InterPro" id="IPR018867">
    <property type="entry name" value="Cell_div_borealin"/>
</dbReference>
<comment type="caution">
    <text evidence="12">The sequence shown here is derived from an EMBL/GenBank/DDBJ whole genome shotgun (WGS) entry which is preliminary data.</text>
</comment>
<feature type="domain" description="Borealin N-terminal" evidence="11">
    <location>
        <begin position="12"/>
        <end position="72"/>
    </location>
</feature>
<dbReference type="InterPro" id="IPR018851">
    <property type="entry name" value="Borealin_N"/>
</dbReference>